<proteinExistence type="predicted"/>
<dbReference type="InterPro" id="IPR041116">
    <property type="entry name" value="SLATT_3"/>
</dbReference>
<keyword evidence="5" id="KW-1185">Reference proteome</keyword>
<dbReference type="Pfam" id="PF18184">
    <property type="entry name" value="SLATT_3"/>
    <property type="match status" value="1"/>
</dbReference>
<dbReference type="NCBIfam" id="NF033634">
    <property type="entry name" value="SLATT_1"/>
    <property type="match status" value="1"/>
</dbReference>
<feature type="transmembrane region" description="Helical" evidence="1">
    <location>
        <begin position="163"/>
        <end position="181"/>
    </location>
</feature>
<evidence type="ECO:0000259" key="2">
    <source>
        <dbReference type="Pfam" id="PF18181"/>
    </source>
</evidence>
<sequence length="240" mass="28320">MDNNSSMHCIVMCISLFYLFIYLFTQRPDRYWYAGRAVAESIKTLTWRYICKAEPFQIDDKLAKAEFRNKLKQIYEQNKDICQKLTEYVGEKQFTEKMDEIRKSSLSERIDFYRESRIKNQLSWYKKKANFNKNRANLFFWLLILANAFGLLLSLLKIKFNDFILPTDVMIAIAGGLLSWIQAKRFTELSASYALTAYEISLIDEQSDNFDNDADFSIFVGDAENAFSREHTQWVARRDV</sequence>
<evidence type="ECO:0008006" key="6">
    <source>
        <dbReference type="Google" id="ProtNLM"/>
    </source>
</evidence>
<evidence type="ECO:0000256" key="1">
    <source>
        <dbReference type="SAM" id="Phobius"/>
    </source>
</evidence>
<protein>
    <recommendedName>
        <fullName evidence="6">SMODS and SLOG-associating 2TM effector domain-containing protein</fullName>
    </recommendedName>
</protein>
<dbReference type="NCBIfam" id="NF033610">
    <property type="entry name" value="SLATT_3"/>
    <property type="match status" value="1"/>
</dbReference>
<feature type="domain" description="SMODS and SLOG-associating 2TM effector" evidence="2">
    <location>
        <begin position="113"/>
        <end position="234"/>
    </location>
</feature>
<dbReference type="Proteomes" id="UP000219669">
    <property type="component" value="Unassembled WGS sequence"/>
</dbReference>
<organism evidence="4 5">
    <name type="scientific">Alysiella filiformis DSM 16848</name>
    <dbReference type="NCBI Taxonomy" id="1120981"/>
    <lineage>
        <taxon>Bacteria</taxon>
        <taxon>Pseudomonadati</taxon>
        <taxon>Pseudomonadota</taxon>
        <taxon>Betaproteobacteria</taxon>
        <taxon>Neisseriales</taxon>
        <taxon>Neisseriaceae</taxon>
        <taxon>Alysiella</taxon>
    </lineage>
</organism>
<evidence type="ECO:0000313" key="5">
    <source>
        <dbReference type="Proteomes" id="UP000219669"/>
    </source>
</evidence>
<keyword evidence="1" id="KW-0472">Membrane</keyword>
<feature type="transmembrane region" description="Helical" evidence="1">
    <location>
        <begin position="136"/>
        <end position="157"/>
    </location>
</feature>
<feature type="transmembrane region" description="Helical" evidence="1">
    <location>
        <begin position="6"/>
        <end position="24"/>
    </location>
</feature>
<dbReference type="Pfam" id="PF18181">
    <property type="entry name" value="SLATT_1"/>
    <property type="match status" value="1"/>
</dbReference>
<keyword evidence="1" id="KW-1133">Transmembrane helix</keyword>
<name>A0A286E291_9NEIS</name>
<dbReference type="InterPro" id="IPR040884">
    <property type="entry name" value="SLATT_1"/>
</dbReference>
<evidence type="ECO:0000313" key="4">
    <source>
        <dbReference type="EMBL" id="SOD65013.1"/>
    </source>
</evidence>
<keyword evidence="1" id="KW-0812">Transmembrane</keyword>
<feature type="domain" description="SMODS and SLOG-associating 2TM effector" evidence="3">
    <location>
        <begin position="10"/>
        <end position="109"/>
    </location>
</feature>
<reference evidence="4 5" key="1">
    <citation type="submission" date="2017-09" db="EMBL/GenBank/DDBJ databases">
        <authorList>
            <person name="Ehlers B."/>
            <person name="Leendertz F.H."/>
        </authorList>
    </citation>
    <scope>NUCLEOTIDE SEQUENCE [LARGE SCALE GENOMIC DNA]</scope>
    <source>
        <strain evidence="4 5">DSM 16848</strain>
    </source>
</reference>
<evidence type="ECO:0000259" key="3">
    <source>
        <dbReference type="Pfam" id="PF18184"/>
    </source>
</evidence>
<dbReference type="EMBL" id="OCNF01000001">
    <property type="protein sequence ID" value="SOD65013.1"/>
    <property type="molecule type" value="Genomic_DNA"/>
</dbReference>
<accession>A0A286E291</accession>
<gene>
    <name evidence="4" type="ORF">SAMN02746062_00157</name>
</gene>
<dbReference type="AlphaFoldDB" id="A0A286E291"/>